<accession>A0ABN9X2Q4</accession>
<feature type="non-terminal residue" evidence="1">
    <location>
        <position position="1"/>
    </location>
</feature>
<organism evidence="1 2">
    <name type="scientific">Prorocentrum cordatum</name>
    <dbReference type="NCBI Taxonomy" id="2364126"/>
    <lineage>
        <taxon>Eukaryota</taxon>
        <taxon>Sar</taxon>
        <taxon>Alveolata</taxon>
        <taxon>Dinophyceae</taxon>
        <taxon>Prorocentrales</taxon>
        <taxon>Prorocentraceae</taxon>
        <taxon>Prorocentrum</taxon>
    </lineage>
</organism>
<proteinExistence type="predicted"/>
<gene>
    <name evidence="1" type="ORF">PCOR1329_LOCUS72844</name>
</gene>
<dbReference type="EMBL" id="CAUYUJ010019765">
    <property type="protein sequence ID" value="CAK0893565.1"/>
    <property type="molecule type" value="Genomic_DNA"/>
</dbReference>
<protein>
    <submittedName>
        <fullName evidence="1">Uncharacterized protein</fullName>
    </submittedName>
</protein>
<dbReference type="CDD" id="cd09272">
    <property type="entry name" value="RNase_HI_RT_Ty1"/>
    <property type="match status" value="1"/>
</dbReference>
<evidence type="ECO:0000313" key="2">
    <source>
        <dbReference type="Proteomes" id="UP001189429"/>
    </source>
</evidence>
<sequence>GFRDELKLHVTFSGGEIHEYGTTYEHLKRLRTRCEQGTELQANPKYLDYVVETLCLGSSNTAPTPGVPAHKALMGSTPALSQQQAGVYRSCVGALMYYVQDRADCQYEVSLLGRMLSGPTVGAFTALKRLVRYLLGTRDAVNWLSRPTEGTNVELVGFGDSDWAGDLQTRRSQSSGKIEIDGVPMHSFSRRQGIVATSSGVAECYAATAVAEDILYFKSLLEFMGFSVAATLLTDSSAARGIARREGVGKVRSLEARVLWLQQAIKRELMDRDPDLGTKIFGHDRFVKLRTLSGIYTDIGQVAESDQQSEEVDFDEGAAARARRSRSAAGFPGANRSAALAMITAAATLLQGCEGQTAHYDGYYYDTEVCSTDGIVASGWTSYLLMVVVWTLVVAAVSGYVGFNCADVRDPEWLLVPPEPDTTLKEMRPTDMVDTTIPSVPASSVMTRPSQTRRSVSTQSQTTYKWKWAAPRFQPVQDHAHGVFLEVRVDNARGLFLG</sequence>
<name>A0ABN9X2Q4_9DINO</name>
<dbReference type="Proteomes" id="UP001189429">
    <property type="component" value="Unassembled WGS sequence"/>
</dbReference>
<evidence type="ECO:0000313" key="1">
    <source>
        <dbReference type="EMBL" id="CAK0893565.1"/>
    </source>
</evidence>
<comment type="caution">
    <text evidence="1">The sequence shown here is derived from an EMBL/GenBank/DDBJ whole genome shotgun (WGS) entry which is preliminary data.</text>
</comment>
<reference evidence="1" key="1">
    <citation type="submission" date="2023-10" db="EMBL/GenBank/DDBJ databases">
        <authorList>
            <person name="Chen Y."/>
            <person name="Shah S."/>
            <person name="Dougan E. K."/>
            <person name="Thang M."/>
            <person name="Chan C."/>
        </authorList>
    </citation>
    <scope>NUCLEOTIDE SEQUENCE [LARGE SCALE GENOMIC DNA]</scope>
</reference>
<dbReference type="PANTHER" id="PTHR11439">
    <property type="entry name" value="GAG-POL-RELATED RETROTRANSPOSON"/>
    <property type="match status" value="1"/>
</dbReference>
<keyword evidence="2" id="KW-1185">Reference proteome</keyword>
<dbReference type="PANTHER" id="PTHR11439:SF483">
    <property type="entry name" value="PEPTIDE SYNTHASE GLIP-LIKE, PUTATIVE (AFU_ORTHOLOGUE AFUA_3G12920)-RELATED"/>
    <property type="match status" value="1"/>
</dbReference>